<dbReference type="InterPro" id="IPR048684">
    <property type="entry name" value="COG4_C"/>
</dbReference>
<dbReference type="EMBL" id="CAJOBR010005169">
    <property type="protein sequence ID" value="CAF4808990.1"/>
    <property type="molecule type" value="Genomic_DNA"/>
</dbReference>
<dbReference type="Pfam" id="PF08318">
    <property type="entry name" value="COG4_m"/>
    <property type="match status" value="1"/>
</dbReference>
<dbReference type="Gene3D" id="1.20.58.1970">
    <property type="match status" value="1"/>
</dbReference>
<evidence type="ECO:0000256" key="7">
    <source>
        <dbReference type="ARBA" id="ARBA00023136"/>
    </source>
</evidence>
<dbReference type="InterPro" id="IPR048682">
    <property type="entry name" value="COG4"/>
</dbReference>
<feature type="coiled-coil region" evidence="9">
    <location>
        <begin position="5"/>
        <end position="32"/>
    </location>
</feature>
<gene>
    <name evidence="11" type="ORF">QYT958_LOCUS24343</name>
</gene>
<keyword evidence="9" id="KW-0175">Coiled coil</keyword>
<keyword evidence="7" id="KW-0472">Membrane</keyword>
<comment type="subcellular location">
    <subcellularLocation>
        <location evidence="1">Golgi apparatus membrane</location>
        <topology evidence="1">Peripheral membrane protein</topology>
    </subcellularLocation>
</comment>
<keyword evidence="6" id="KW-0333">Golgi apparatus</keyword>
<keyword evidence="4" id="KW-0813">Transport</keyword>
<dbReference type="Proteomes" id="UP000663848">
    <property type="component" value="Unassembled WGS sequence"/>
</dbReference>
<dbReference type="AlphaFoldDB" id="A0A821PMF0"/>
<feature type="domain" description="COG4 transport protein middle alpha-helical bundle" evidence="10">
    <location>
        <begin position="101"/>
        <end position="420"/>
    </location>
</feature>
<reference evidence="11" key="1">
    <citation type="submission" date="2021-02" db="EMBL/GenBank/DDBJ databases">
        <authorList>
            <person name="Nowell W R."/>
        </authorList>
    </citation>
    <scope>NUCLEOTIDE SEQUENCE</scope>
</reference>
<dbReference type="SMART" id="SM00762">
    <property type="entry name" value="Cog4"/>
    <property type="match status" value="1"/>
</dbReference>
<dbReference type="InterPro" id="IPR048680">
    <property type="entry name" value="COG4_N"/>
</dbReference>
<comment type="caution">
    <text evidence="11">The sequence shown here is derived from an EMBL/GenBank/DDBJ whole genome shotgun (WGS) entry which is preliminary data.</text>
</comment>
<dbReference type="GO" id="GO:0007030">
    <property type="term" value="P:Golgi organization"/>
    <property type="evidence" value="ECO:0007669"/>
    <property type="project" value="TreeGrafter"/>
</dbReference>
<dbReference type="PANTHER" id="PTHR24016">
    <property type="entry name" value="CONSERVED OLIGOMERIC GOLGI COMPLEX SUBUNIT 4"/>
    <property type="match status" value="1"/>
</dbReference>
<evidence type="ECO:0000313" key="12">
    <source>
        <dbReference type="Proteomes" id="UP000663848"/>
    </source>
</evidence>
<evidence type="ECO:0000256" key="5">
    <source>
        <dbReference type="ARBA" id="ARBA00022927"/>
    </source>
</evidence>
<dbReference type="InterPro" id="IPR013167">
    <property type="entry name" value="COG4_M"/>
</dbReference>
<evidence type="ECO:0000256" key="4">
    <source>
        <dbReference type="ARBA" id="ARBA00022448"/>
    </source>
</evidence>
<comment type="similarity">
    <text evidence="2">Belongs to the COG4 family.</text>
</comment>
<evidence type="ECO:0000256" key="8">
    <source>
        <dbReference type="ARBA" id="ARBA00031340"/>
    </source>
</evidence>
<dbReference type="Gene3D" id="1.10.287.1060">
    <property type="entry name" value="ESAT-6-like"/>
    <property type="match status" value="1"/>
</dbReference>
<evidence type="ECO:0000256" key="3">
    <source>
        <dbReference type="ARBA" id="ARBA00020975"/>
    </source>
</evidence>
<sequence length="604" mass="68949">MMPNIDLLEKELETLNTREKKLNDELSILLSNQDSFERQMASIKNLVPALQIITQDAHNLSNTISFTAELADNISGKVRELDVTKSRVVACLQRAKDIIDLKKCTDGVKKALEDEEYEEAAAHIHRYLNIDPASLQLSSDPAEGSSLHQALLSLEDAEKKLKAITLDIPFNNKRYPVIFSDYLTNLFEYTAEIVETYQPLVETYYGHGKLFNFVSMLQSACDTQVGRGINSFKSQRQFDTIFRRIQQSVLTQKSLSTTSNSLTQTDLSSTDKLDPRELDDFLAEITLINASCELYLRFIRRRLNSDCEAAYPLVDEMKTDACLNQLKEIDRFINHSGLSRILHEFINQYITIEDYFMRESIYKAILIDSPNMVDDVFFILRKCLKRTISSSNVEGICAMLNHAVSIIDTTYREQLHIRLKSGYPSGFDLSQAYTVIQSSIQLGKLQGSDIEKLKQIFLTTFNNVEITYGNLHTLKSLLDEELKKFLSLNEHNKTKLDTCLNEIHSAANRFKDLIEFACQQLCASAIKPRIKVLMDVYVTINHKLSEDEFSQFEANDPFLQNFIVQIDALFIPFKVIICIEELFTSTLSQNLTLPFVSLNLLVCC</sequence>
<evidence type="ECO:0000256" key="1">
    <source>
        <dbReference type="ARBA" id="ARBA00004395"/>
    </source>
</evidence>
<protein>
    <recommendedName>
        <fullName evidence="3">Conserved oligomeric Golgi complex subunit 4</fullName>
    </recommendedName>
    <alternativeName>
        <fullName evidence="8">Component of oligomeric Golgi complex 4</fullName>
    </alternativeName>
</protein>
<evidence type="ECO:0000256" key="6">
    <source>
        <dbReference type="ARBA" id="ARBA00023034"/>
    </source>
</evidence>
<dbReference type="Pfam" id="PF20662">
    <property type="entry name" value="COG4_C"/>
    <property type="match status" value="1"/>
</dbReference>
<dbReference type="PANTHER" id="PTHR24016:SF0">
    <property type="entry name" value="CONSERVED OLIGOMERIC GOLGI COMPLEX SUBUNIT 4"/>
    <property type="match status" value="1"/>
</dbReference>
<accession>A0A821PMF0</accession>
<evidence type="ECO:0000256" key="9">
    <source>
        <dbReference type="SAM" id="Coils"/>
    </source>
</evidence>
<proteinExistence type="inferred from homology"/>
<name>A0A821PMF0_9BILA</name>
<organism evidence="11 12">
    <name type="scientific">Rotaria socialis</name>
    <dbReference type="NCBI Taxonomy" id="392032"/>
    <lineage>
        <taxon>Eukaryota</taxon>
        <taxon>Metazoa</taxon>
        <taxon>Spiralia</taxon>
        <taxon>Gnathifera</taxon>
        <taxon>Rotifera</taxon>
        <taxon>Eurotatoria</taxon>
        <taxon>Bdelloidea</taxon>
        <taxon>Philodinida</taxon>
        <taxon>Philodinidae</taxon>
        <taxon>Rotaria</taxon>
    </lineage>
</organism>
<dbReference type="GO" id="GO:0017119">
    <property type="term" value="C:Golgi transport complex"/>
    <property type="evidence" value="ECO:0007669"/>
    <property type="project" value="TreeGrafter"/>
</dbReference>
<dbReference type="GO" id="GO:0006890">
    <property type="term" value="P:retrograde vesicle-mediated transport, Golgi to endoplasmic reticulum"/>
    <property type="evidence" value="ECO:0007669"/>
    <property type="project" value="TreeGrafter"/>
</dbReference>
<evidence type="ECO:0000313" key="11">
    <source>
        <dbReference type="EMBL" id="CAF4808990.1"/>
    </source>
</evidence>
<dbReference type="GO" id="GO:0015031">
    <property type="term" value="P:protein transport"/>
    <property type="evidence" value="ECO:0007669"/>
    <property type="project" value="UniProtKB-KW"/>
</dbReference>
<keyword evidence="5" id="KW-0653">Protein transport</keyword>
<evidence type="ECO:0000256" key="2">
    <source>
        <dbReference type="ARBA" id="ARBA00009215"/>
    </source>
</evidence>
<dbReference type="GO" id="GO:0000139">
    <property type="term" value="C:Golgi membrane"/>
    <property type="evidence" value="ECO:0007669"/>
    <property type="project" value="UniProtKB-SubCell"/>
</dbReference>
<evidence type="ECO:0000259" key="10">
    <source>
        <dbReference type="SMART" id="SM00762"/>
    </source>
</evidence>
<dbReference type="Pfam" id="PF20663">
    <property type="entry name" value="COG4_N"/>
    <property type="match status" value="1"/>
</dbReference>